<protein>
    <submittedName>
        <fullName evidence="7">Branched-chain amino acid ABC transporter permease</fullName>
    </submittedName>
</protein>
<feature type="transmembrane region" description="Helical" evidence="6">
    <location>
        <begin position="238"/>
        <end position="258"/>
    </location>
</feature>
<evidence type="ECO:0000256" key="6">
    <source>
        <dbReference type="SAM" id="Phobius"/>
    </source>
</evidence>
<accession>A0ABR7LA57</accession>
<dbReference type="EMBL" id="JABVED010000012">
    <property type="protein sequence ID" value="MBC6449585.1"/>
    <property type="molecule type" value="Genomic_DNA"/>
</dbReference>
<reference evidence="7 8" key="1">
    <citation type="submission" date="2020-06" db="EMBL/GenBank/DDBJ databases">
        <title>Actinokineospora xiongansis sp. nov., isolated from soil of Baiyangdian.</title>
        <authorList>
            <person name="Zhang X."/>
        </authorList>
    </citation>
    <scope>NUCLEOTIDE SEQUENCE [LARGE SCALE GENOMIC DNA]</scope>
    <source>
        <strain evidence="7 8">HBU206404</strain>
    </source>
</reference>
<dbReference type="InterPro" id="IPR001851">
    <property type="entry name" value="ABC_transp_permease"/>
</dbReference>
<name>A0ABR7LA57_9PSEU</name>
<dbReference type="Pfam" id="PF02653">
    <property type="entry name" value="BPD_transp_2"/>
    <property type="match status" value="1"/>
</dbReference>
<feature type="transmembrane region" description="Helical" evidence="6">
    <location>
        <begin position="328"/>
        <end position="347"/>
    </location>
</feature>
<keyword evidence="2" id="KW-1003">Cell membrane</keyword>
<dbReference type="PANTHER" id="PTHR30482:SF10">
    <property type="entry name" value="HIGH-AFFINITY BRANCHED-CHAIN AMINO ACID TRANSPORT PROTEIN BRAE"/>
    <property type="match status" value="1"/>
</dbReference>
<keyword evidence="3 6" id="KW-0812">Transmembrane</keyword>
<comment type="caution">
    <text evidence="7">The sequence shown here is derived from an EMBL/GenBank/DDBJ whole genome shotgun (WGS) entry which is preliminary data.</text>
</comment>
<evidence type="ECO:0000313" key="7">
    <source>
        <dbReference type="EMBL" id="MBC6449585.1"/>
    </source>
</evidence>
<feature type="transmembrane region" description="Helical" evidence="6">
    <location>
        <begin position="36"/>
        <end position="56"/>
    </location>
</feature>
<dbReference type="RefSeq" id="WP_187222508.1">
    <property type="nucleotide sequence ID" value="NZ_JABVED010000012.1"/>
</dbReference>
<organism evidence="7 8">
    <name type="scientific">Actinokineospora xionganensis</name>
    <dbReference type="NCBI Taxonomy" id="2684470"/>
    <lineage>
        <taxon>Bacteria</taxon>
        <taxon>Bacillati</taxon>
        <taxon>Actinomycetota</taxon>
        <taxon>Actinomycetes</taxon>
        <taxon>Pseudonocardiales</taxon>
        <taxon>Pseudonocardiaceae</taxon>
        <taxon>Actinokineospora</taxon>
    </lineage>
</organism>
<evidence type="ECO:0000313" key="8">
    <source>
        <dbReference type="Proteomes" id="UP000734823"/>
    </source>
</evidence>
<comment type="subcellular location">
    <subcellularLocation>
        <location evidence="1">Cell membrane</location>
        <topology evidence="1">Multi-pass membrane protein</topology>
    </subcellularLocation>
</comment>
<dbReference type="CDD" id="cd06581">
    <property type="entry name" value="TM_PBP1_LivM_like"/>
    <property type="match status" value="1"/>
</dbReference>
<gene>
    <name evidence="7" type="ORF">GPZ80_20695</name>
</gene>
<proteinExistence type="predicted"/>
<evidence type="ECO:0000256" key="1">
    <source>
        <dbReference type="ARBA" id="ARBA00004651"/>
    </source>
</evidence>
<evidence type="ECO:0000256" key="3">
    <source>
        <dbReference type="ARBA" id="ARBA00022692"/>
    </source>
</evidence>
<feature type="transmembrane region" description="Helical" evidence="6">
    <location>
        <begin position="148"/>
        <end position="171"/>
    </location>
</feature>
<feature type="transmembrane region" description="Helical" evidence="6">
    <location>
        <begin position="264"/>
        <end position="284"/>
    </location>
</feature>
<keyword evidence="4 6" id="KW-1133">Transmembrane helix</keyword>
<dbReference type="Proteomes" id="UP000734823">
    <property type="component" value="Unassembled WGS sequence"/>
</dbReference>
<feature type="transmembrane region" description="Helical" evidence="6">
    <location>
        <begin position="120"/>
        <end position="141"/>
    </location>
</feature>
<sequence length="382" mass="40150">MSAAIETPPETPAEKTAVLPTVSVEEKPFRPGMSGVLGRGLAWAAVAWLVLAVPGNHLSPFDLGVSDVGVLSTAAIFAIIGLSLNVLIGYAGTISLGHQAFVGIGAFTSAFVVTDLGMEFWLAVPIAAIMGGVQAALLGAISLRLSGLYFALVTLAYGMFAEESLFGIAALTGGEGGKAAPRPIGFETDYQYYYVCLAFLALVWWLDLRLTRTKGGRALQALRENPRVASSYGINVKAYTMLAFVVSGVFAAIGGSLLAHHDEVIVPSSFDFELALLFVLMTVVGGLRNRLGVVLGSVFFALLGSGFLVEALHLTGFVEGVIGLPKEFVALVIGPILLLLTITRFPGGIGQQVAPVRGWMLGGRFDRHAGAVKEIEVNDVRA</sequence>
<feature type="transmembrane region" description="Helical" evidence="6">
    <location>
        <begin position="291"/>
        <end position="308"/>
    </location>
</feature>
<keyword evidence="8" id="KW-1185">Reference proteome</keyword>
<feature type="transmembrane region" description="Helical" evidence="6">
    <location>
        <begin position="191"/>
        <end position="208"/>
    </location>
</feature>
<evidence type="ECO:0000256" key="4">
    <source>
        <dbReference type="ARBA" id="ARBA00022989"/>
    </source>
</evidence>
<feature type="transmembrane region" description="Helical" evidence="6">
    <location>
        <begin position="68"/>
        <end position="88"/>
    </location>
</feature>
<feature type="transmembrane region" description="Helical" evidence="6">
    <location>
        <begin position="95"/>
        <end position="114"/>
    </location>
</feature>
<dbReference type="InterPro" id="IPR043428">
    <property type="entry name" value="LivM-like"/>
</dbReference>
<dbReference type="PANTHER" id="PTHR30482">
    <property type="entry name" value="HIGH-AFFINITY BRANCHED-CHAIN AMINO ACID TRANSPORT SYSTEM PERMEASE"/>
    <property type="match status" value="1"/>
</dbReference>
<evidence type="ECO:0000256" key="5">
    <source>
        <dbReference type="ARBA" id="ARBA00023136"/>
    </source>
</evidence>
<keyword evidence="5 6" id="KW-0472">Membrane</keyword>
<evidence type="ECO:0000256" key="2">
    <source>
        <dbReference type="ARBA" id="ARBA00022475"/>
    </source>
</evidence>